<dbReference type="NCBIfam" id="TIGR01840">
    <property type="entry name" value="esterase_phb"/>
    <property type="match status" value="1"/>
</dbReference>
<dbReference type="RefSeq" id="WP_147024575.1">
    <property type="nucleotide sequence ID" value="NZ_BJZU01000012.1"/>
</dbReference>
<dbReference type="SUPFAM" id="SSF53474">
    <property type="entry name" value="alpha/beta-Hydrolases"/>
    <property type="match status" value="2"/>
</dbReference>
<reference evidence="7" key="2">
    <citation type="journal article" date="2019" name="Int. J. Syst. Evol. Microbiol.">
        <title>The Global Catalogue of Microorganisms (GCM) 10K type strain sequencing project: providing services to taxonomists for standard genome sequencing and annotation.</title>
        <authorList>
            <consortium name="The Broad Institute Genomics Platform"/>
            <consortium name="The Broad Institute Genome Sequencing Center for Infectious Disease"/>
            <person name="Wu L."/>
            <person name="Ma J."/>
        </authorList>
    </citation>
    <scope>NUCLEOTIDE SEQUENCE [LARGE SCALE GENOMIC DNA]</scope>
    <source>
        <strain evidence="7">NBRC 107715</strain>
    </source>
</reference>
<dbReference type="Gene3D" id="3.40.50.1820">
    <property type="entry name" value="alpha/beta hydrolase"/>
    <property type="match status" value="1"/>
</dbReference>
<evidence type="ECO:0000313" key="4">
    <source>
        <dbReference type="EMBL" id="GEP02860.1"/>
    </source>
</evidence>
<evidence type="ECO:0000256" key="1">
    <source>
        <dbReference type="ARBA" id="ARBA00022729"/>
    </source>
</evidence>
<evidence type="ECO:0000313" key="7">
    <source>
        <dbReference type="Proteomes" id="UP001156856"/>
    </source>
</evidence>
<evidence type="ECO:0000313" key="6">
    <source>
        <dbReference type="Proteomes" id="UP000321960"/>
    </source>
</evidence>
<keyword evidence="2" id="KW-0378">Hydrolase</keyword>
<evidence type="ECO:0000256" key="2">
    <source>
        <dbReference type="ARBA" id="ARBA00022801"/>
    </source>
</evidence>
<reference evidence="5" key="4">
    <citation type="submission" date="2023-01" db="EMBL/GenBank/DDBJ databases">
        <title>Draft genome sequence of Methylobacterium oxalidis strain NBRC 107715.</title>
        <authorList>
            <person name="Sun Q."/>
            <person name="Mori K."/>
        </authorList>
    </citation>
    <scope>NUCLEOTIDE SEQUENCE</scope>
    <source>
        <strain evidence="5">NBRC 107715</strain>
    </source>
</reference>
<dbReference type="GO" id="GO:0005576">
    <property type="term" value="C:extracellular region"/>
    <property type="evidence" value="ECO:0007669"/>
    <property type="project" value="InterPro"/>
</dbReference>
<accession>A0A512IYS4</accession>
<dbReference type="PANTHER" id="PTHR43037:SF1">
    <property type="entry name" value="BLL1128 PROTEIN"/>
    <property type="match status" value="1"/>
</dbReference>
<comment type="caution">
    <text evidence="4">The sequence shown here is derived from an EMBL/GenBank/DDBJ whole genome shotgun (WGS) entry which is preliminary data.</text>
</comment>
<dbReference type="EMBL" id="BSPK01000107">
    <property type="protein sequence ID" value="GLS66739.1"/>
    <property type="molecule type" value="Genomic_DNA"/>
</dbReference>
<feature type="region of interest" description="Disordered" evidence="3">
    <location>
        <begin position="35"/>
        <end position="91"/>
    </location>
</feature>
<proteinExistence type="predicted"/>
<dbReference type="OrthoDB" id="9767239at2"/>
<dbReference type="AlphaFoldDB" id="A0A512IYS4"/>
<name>A0A512IYS4_9HYPH</name>
<keyword evidence="1" id="KW-0732">Signal</keyword>
<gene>
    <name evidence="5" type="ORF">GCM10007888_51220</name>
    <name evidence="4" type="ORF">MOX02_08980</name>
</gene>
<dbReference type="PANTHER" id="PTHR43037">
    <property type="entry name" value="UNNAMED PRODUCT-RELATED"/>
    <property type="match status" value="1"/>
</dbReference>
<feature type="compositionally biased region" description="Basic and acidic residues" evidence="3">
    <location>
        <begin position="61"/>
        <end position="91"/>
    </location>
</feature>
<keyword evidence="7" id="KW-1185">Reference proteome</keyword>
<organism evidence="4 6">
    <name type="scientific">Methylobacterium oxalidis</name>
    <dbReference type="NCBI Taxonomy" id="944322"/>
    <lineage>
        <taxon>Bacteria</taxon>
        <taxon>Pseudomonadati</taxon>
        <taxon>Pseudomonadota</taxon>
        <taxon>Alphaproteobacteria</taxon>
        <taxon>Hyphomicrobiales</taxon>
        <taxon>Methylobacteriaceae</taxon>
        <taxon>Methylobacterium</taxon>
    </lineage>
</organism>
<dbReference type="InterPro" id="IPR010126">
    <property type="entry name" value="Esterase_phb"/>
</dbReference>
<reference evidence="5" key="1">
    <citation type="journal article" date="2014" name="Int. J. Syst. Evol. Microbiol.">
        <title>Complete genome of a new Firmicutes species belonging to the dominant human colonic microbiota ('Ruminococcus bicirculans') reveals two chromosomes and a selective capacity to utilize plant glucans.</title>
        <authorList>
            <consortium name="NISC Comparative Sequencing Program"/>
            <person name="Wegmann U."/>
            <person name="Louis P."/>
            <person name="Goesmann A."/>
            <person name="Henrissat B."/>
            <person name="Duncan S.H."/>
            <person name="Flint H.J."/>
        </authorList>
    </citation>
    <scope>NUCLEOTIDE SEQUENCE</scope>
    <source>
        <strain evidence="5">NBRC 107715</strain>
    </source>
</reference>
<reference evidence="4 6" key="3">
    <citation type="submission" date="2019-07" db="EMBL/GenBank/DDBJ databases">
        <title>Whole genome shotgun sequence of Methylobacterium oxalidis NBRC 107715.</title>
        <authorList>
            <person name="Hosoyama A."/>
            <person name="Uohara A."/>
            <person name="Ohji S."/>
            <person name="Ichikawa N."/>
        </authorList>
    </citation>
    <scope>NUCLEOTIDE SEQUENCE [LARGE SCALE GENOMIC DNA]</scope>
    <source>
        <strain evidence="4 6">NBRC 107715</strain>
    </source>
</reference>
<dbReference type="Proteomes" id="UP000321960">
    <property type="component" value="Unassembled WGS sequence"/>
</dbReference>
<dbReference type="EMBL" id="BJZU01000012">
    <property type="protein sequence ID" value="GEP02860.1"/>
    <property type="molecule type" value="Genomic_DNA"/>
</dbReference>
<evidence type="ECO:0000313" key="5">
    <source>
        <dbReference type="EMBL" id="GLS66739.1"/>
    </source>
</evidence>
<protein>
    <recommendedName>
        <fullName evidence="8">Esterase</fullName>
    </recommendedName>
</protein>
<dbReference type="GO" id="GO:0016787">
    <property type="term" value="F:hydrolase activity"/>
    <property type="evidence" value="ECO:0007669"/>
    <property type="project" value="UniProtKB-KW"/>
</dbReference>
<dbReference type="InterPro" id="IPR029058">
    <property type="entry name" value="AB_hydrolase_fold"/>
</dbReference>
<evidence type="ECO:0000256" key="3">
    <source>
        <dbReference type="SAM" id="MobiDB-lite"/>
    </source>
</evidence>
<feature type="region of interest" description="Disordered" evidence="3">
    <location>
        <begin position="421"/>
        <end position="441"/>
    </location>
</feature>
<feature type="region of interest" description="Disordered" evidence="3">
    <location>
        <begin position="149"/>
        <end position="173"/>
    </location>
</feature>
<feature type="compositionally biased region" description="Pro residues" evidence="3">
    <location>
        <begin position="155"/>
        <end position="167"/>
    </location>
</feature>
<dbReference type="Proteomes" id="UP001156856">
    <property type="component" value="Unassembled WGS sequence"/>
</dbReference>
<evidence type="ECO:0008006" key="8">
    <source>
        <dbReference type="Google" id="ProtNLM"/>
    </source>
</evidence>
<sequence>MTDHAARMQVRLADMLEATRLTGAGRLDEATALIQRSLRERPAPARPPQPEAIEPPTIDLMAERVADAPRGDEASRPDEGRPGRRPANDADRWVDAEFLGDGTHPAIIPERLREVLRGLGRGVAPVLKGLNGVGLNGIGLNGLGLHGAGSGPGLSPGPLPGARPSRPPQAGEGRFVARSFSDRAGARDYKLFIPSRPAAAPSLVVMLHGCTQSPDDFAAGTNMNALAEADGIYVAYPAQSARANGQRCWNWFQPGDQGREAGEAAIIAGLTRAVVAEFGIDPKRVYIAGLSAGGAAAANIALAYPDLYAAVGVHSGLAAGCARDLSSALMAMQVGAPGQSPSTGFGAPAEGVRVPTIVFHGDEDGTVSPRNADQVLAQAGAGALRAESRSFRGDGRGYARTRYTDAAGRVVVEDWRVRGLGHAWSGGSPDGSYTDPQGPDASRAMLDFFAEHPLRSADA</sequence>
<dbReference type="Pfam" id="PF10503">
    <property type="entry name" value="Esterase_PHB"/>
    <property type="match status" value="1"/>
</dbReference>
<dbReference type="InterPro" id="IPR050955">
    <property type="entry name" value="Plant_Biomass_Hydrol_Est"/>
</dbReference>